<evidence type="ECO:0000256" key="10">
    <source>
        <dbReference type="ARBA" id="ARBA00042639"/>
    </source>
</evidence>
<keyword evidence="4" id="KW-0049">Antioxidant</keyword>
<dbReference type="Pfam" id="PF00578">
    <property type="entry name" value="AhpC-TSA"/>
    <property type="match status" value="1"/>
</dbReference>
<dbReference type="SUPFAM" id="SSF52833">
    <property type="entry name" value="Thioredoxin-like"/>
    <property type="match status" value="1"/>
</dbReference>
<organism evidence="13 14">
    <name type="scientific">Falsiroseomonas bella</name>
    <dbReference type="NCBI Taxonomy" id="2184016"/>
    <lineage>
        <taxon>Bacteria</taxon>
        <taxon>Pseudomonadati</taxon>
        <taxon>Pseudomonadota</taxon>
        <taxon>Alphaproteobacteria</taxon>
        <taxon>Acetobacterales</taxon>
        <taxon>Roseomonadaceae</taxon>
        <taxon>Falsiroseomonas</taxon>
    </lineage>
</organism>
<evidence type="ECO:0000313" key="13">
    <source>
        <dbReference type="EMBL" id="PWS37455.1"/>
    </source>
</evidence>
<evidence type="ECO:0000256" key="7">
    <source>
        <dbReference type="ARBA" id="ARBA00023284"/>
    </source>
</evidence>
<evidence type="ECO:0000256" key="8">
    <source>
        <dbReference type="ARBA" id="ARBA00032824"/>
    </source>
</evidence>
<dbReference type="InterPro" id="IPR000866">
    <property type="entry name" value="AhpC/TSA"/>
</dbReference>
<evidence type="ECO:0000256" key="1">
    <source>
        <dbReference type="ARBA" id="ARBA00003330"/>
    </source>
</evidence>
<evidence type="ECO:0000256" key="9">
    <source>
        <dbReference type="ARBA" id="ARBA00038489"/>
    </source>
</evidence>
<dbReference type="GO" id="GO:0034599">
    <property type="term" value="P:cellular response to oxidative stress"/>
    <property type="evidence" value="ECO:0007669"/>
    <property type="project" value="TreeGrafter"/>
</dbReference>
<dbReference type="EC" id="1.11.1.24" evidence="2"/>
<dbReference type="GO" id="GO:0005737">
    <property type="term" value="C:cytoplasm"/>
    <property type="evidence" value="ECO:0007669"/>
    <property type="project" value="TreeGrafter"/>
</dbReference>
<comment type="caution">
    <text evidence="13">The sequence shown here is derived from an EMBL/GenBank/DDBJ whole genome shotgun (WGS) entry which is preliminary data.</text>
</comment>
<dbReference type="InterPro" id="IPR013766">
    <property type="entry name" value="Thioredoxin_domain"/>
</dbReference>
<dbReference type="EMBL" id="QGNA01000002">
    <property type="protein sequence ID" value="PWS37455.1"/>
    <property type="molecule type" value="Genomic_DNA"/>
</dbReference>
<keyword evidence="14" id="KW-1185">Reference proteome</keyword>
<accession>A0A317FFA1</accession>
<evidence type="ECO:0000256" key="5">
    <source>
        <dbReference type="ARBA" id="ARBA00023002"/>
    </source>
</evidence>
<keyword evidence="5" id="KW-0560">Oxidoreductase</keyword>
<comment type="function">
    <text evidence="1">Thiol-specific peroxidase that catalyzes the reduction of hydrogen peroxide and organic hydroperoxides to water and alcohols, respectively. Plays a role in cell protection against oxidative stress by detoxifying peroxides and as sensor of hydrogen peroxide-mediated signaling events.</text>
</comment>
<evidence type="ECO:0000259" key="12">
    <source>
        <dbReference type="PROSITE" id="PS51352"/>
    </source>
</evidence>
<comment type="catalytic activity">
    <reaction evidence="11">
        <text>a hydroperoxide + [thioredoxin]-dithiol = an alcohol + [thioredoxin]-disulfide + H2O</text>
        <dbReference type="Rhea" id="RHEA:62620"/>
        <dbReference type="Rhea" id="RHEA-COMP:10698"/>
        <dbReference type="Rhea" id="RHEA-COMP:10700"/>
        <dbReference type="ChEBI" id="CHEBI:15377"/>
        <dbReference type="ChEBI" id="CHEBI:29950"/>
        <dbReference type="ChEBI" id="CHEBI:30879"/>
        <dbReference type="ChEBI" id="CHEBI:35924"/>
        <dbReference type="ChEBI" id="CHEBI:50058"/>
        <dbReference type="EC" id="1.11.1.24"/>
    </reaction>
</comment>
<reference evidence="14" key="1">
    <citation type="submission" date="2018-05" db="EMBL/GenBank/DDBJ databases">
        <authorList>
            <person name="Du Z."/>
            <person name="Wang X."/>
        </authorList>
    </citation>
    <scope>NUCLEOTIDE SEQUENCE [LARGE SCALE GENOMIC DNA]</scope>
    <source>
        <strain evidence="14">CQN31</strain>
    </source>
</reference>
<keyword evidence="6" id="KW-1015">Disulfide bond</keyword>
<dbReference type="InterPro" id="IPR036249">
    <property type="entry name" value="Thioredoxin-like_sf"/>
</dbReference>
<evidence type="ECO:0000256" key="3">
    <source>
        <dbReference type="ARBA" id="ARBA00022559"/>
    </source>
</evidence>
<evidence type="ECO:0000313" key="14">
    <source>
        <dbReference type="Proteomes" id="UP000245765"/>
    </source>
</evidence>
<feature type="domain" description="Thioredoxin" evidence="12">
    <location>
        <begin position="44"/>
        <end position="214"/>
    </location>
</feature>
<dbReference type="CDD" id="cd02970">
    <property type="entry name" value="PRX_like2"/>
    <property type="match status" value="1"/>
</dbReference>
<dbReference type="Gene3D" id="3.40.30.10">
    <property type="entry name" value="Glutaredoxin"/>
    <property type="match status" value="1"/>
</dbReference>
<dbReference type="PANTHER" id="PTHR42801">
    <property type="entry name" value="THIOREDOXIN-DEPENDENT PEROXIDE REDUCTASE"/>
    <property type="match status" value="1"/>
</dbReference>
<gene>
    <name evidence="13" type="ORF">DFH01_11520</name>
</gene>
<evidence type="ECO:0000256" key="2">
    <source>
        <dbReference type="ARBA" id="ARBA00013017"/>
    </source>
</evidence>
<comment type="similarity">
    <text evidence="9">Belongs to the peroxiredoxin family. BCP/PrxQ subfamily.</text>
</comment>
<dbReference type="AlphaFoldDB" id="A0A317FFA1"/>
<keyword evidence="3" id="KW-0575">Peroxidase</keyword>
<evidence type="ECO:0000256" key="4">
    <source>
        <dbReference type="ARBA" id="ARBA00022862"/>
    </source>
</evidence>
<evidence type="ECO:0000256" key="6">
    <source>
        <dbReference type="ARBA" id="ARBA00023157"/>
    </source>
</evidence>
<protein>
    <recommendedName>
        <fullName evidence="2">thioredoxin-dependent peroxiredoxin</fullName>
        <ecNumber evidence="2">1.11.1.24</ecNumber>
    </recommendedName>
    <alternativeName>
        <fullName evidence="8">Thioredoxin peroxidase</fullName>
    </alternativeName>
    <alternativeName>
        <fullName evidence="10">Thioredoxin-dependent peroxiredoxin Bcp</fullName>
    </alternativeName>
</protein>
<keyword evidence="7" id="KW-0676">Redox-active center</keyword>
<dbReference type="InterPro" id="IPR050924">
    <property type="entry name" value="Peroxiredoxin_BCP/PrxQ"/>
</dbReference>
<dbReference type="RefSeq" id="WP_109870563.1">
    <property type="nucleotide sequence ID" value="NZ_QGNA01000002.1"/>
</dbReference>
<dbReference type="GO" id="GO:0008379">
    <property type="term" value="F:thioredoxin peroxidase activity"/>
    <property type="evidence" value="ECO:0007669"/>
    <property type="project" value="TreeGrafter"/>
</dbReference>
<name>A0A317FFA1_9PROT</name>
<dbReference type="PANTHER" id="PTHR42801:SF7">
    <property type="entry name" value="SLL1159 PROTEIN"/>
    <property type="match status" value="1"/>
</dbReference>
<dbReference type="OrthoDB" id="9809746at2"/>
<dbReference type="GO" id="GO:0045454">
    <property type="term" value="P:cell redox homeostasis"/>
    <property type="evidence" value="ECO:0007669"/>
    <property type="project" value="TreeGrafter"/>
</dbReference>
<dbReference type="Proteomes" id="UP000245765">
    <property type="component" value="Unassembled WGS sequence"/>
</dbReference>
<proteinExistence type="inferred from homology"/>
<evidence type="ECO:0000256" key="11">
    <source>
        <dbReference type="ARBA" id="ARBA00049091"/>
    </source>
</evidence>
<sequence length="217" mass="23191">MGALQAELDAFRAEWARKAPAEAQALIAAQIEALRESGAEQRILAPGAALPDLVLPDANGAARRLHDLAPAVIVFYRGGWCPYCSLTLRAWQKRLPDLAAQGATLVAISPQGPDASLSTAERNALAFPVLSDSEDAAGRAFGVSFALPEPLVALYRRFGHDLEVVNGPAGWRLPMPASFVVGRDRQVVFARVEADYRRRTAPEEAIAALDAALEGAR</sequence>
<dbReference type="PROSITE" id="PS51352">
    <property type="entry name" value="THIOREDOXIN_2"/>
    <property type="match status" value="1"/>
</dbReference>